<evidence type="ECO:0000256" key="3">
    <source>
        <dbReference type="ARBA" id="ARBA00022801"/>
    </source>
</evidence>
<dbReference type="InterPro" id="IPR032259">
    <property type="entry name" value="HIBYL-CoA-H"/>
</dbReference>
<dbReference type="GO" id="GO:0003860">
    <property type="term" value="F:3-hydroxyisobutyryl-CoA hydrolase activity"/>
    <property type="evidence" value="ECO:0007669"/>
    <property type="project" value="UniProtKB-EC"/>
</dbReference>
<keyword evidence="6" id="KW-1185">Reference proteome</keyword>
<dbReference type="EC" id="3.1.2.4" evidence="2"/>
<dbReference type="EMBL" id="VDUZ01000041">
    <property type="protein sequence ID" value="TXL71644.1"/>
    <property type="molecule type" value="Genomic_DNA"/>
</dbReference>
<dbReference type="InterPro" id="IPR029045">
    <property type="entry name" value="ClpP/crotonase-like_dom_sf"/>
</dbReference>
<organism evidence="5 6">
    <name type="scientific">Vineibacter terrae</name>
    <dbReference type="NCBI Taxonomy" id="2586908"/>
    <lineage>
        <taxon>Bacteria</taxon>
        <taxon>Pseudomonadati</taxon>
        <taxon>Pseudomonadota</taxon>
        <taxon>Alphaproteobacteria</taxon>
        <taxon>Hyphomicrobiales</taxon>
        <taxon>Vineibacter</taxon>
    </lineage>
</organism>
<dbReference type="FunFam" id="3.90.226.10:FF:000026">
    <property type="entry name" value="3-hydroxyisobutyryl-CoA hydrolase, mitochondrial"/>
    <property type="match status" value="1"/>
</dbReference>
<dbReference type="Proteomes" id="UP000321638">
    <property type="component" value="Unassembled WGS sequence"/>
</dbReference>
<gene>
    <name evidence="5" type="ORF">FHP25_29345</name>
</gene>
<feature type="domain" description="Enoyl-CoA hydratase/isomerase" evidence="4">
    <location>
        <begin position="16"/>
        <end position="346"/>
    </location>
</feature>
<evidence type="ECO:0000259" key="4">
    <source>
        <dbReference type="Pfam" id="PF16113"/>
    </source>
</evidence>
<accession>A0A5C8PER7</accession>
<keyword evidence="5" id="KW-0413">Isomerase</keyword>
<evidence type="ECO:0000313" key="5">
    <source>
        <dbReference type="EMBL" id="TXL71644.1"/>
    </source>
</evidence>
<reference evidence="5 6" key="1">
    <citation type="submission" date="2019-06" db="EMBL/GenBank/DDBJ databases">
        <title>New taxonomy in bacterial strain CC-CFT640, isolated from vineyard.</title>
        <authorList>
            <person name="Lin S.-Y."/>
            <person name="Tsai C.-F."/>
            <person name="Young C.-C."/>
        </authorList>
    </citation>
    <scope>NUCLEOTIDE SEQUENCE [LARGE SCALE GENOMIC DNA]</scope>
    <source>
        <strain evidence="5 6">CC-CFT640</strain>
    </source>
</reference>
<dbReference type="PANTHER" id="PTHR43176">
    <property type="entry name" value="3-HYDROXYISOBUTYRYL-COA HYDROLASE-RELATED"/>
    <property type="match status" value="1"/>
</dbReference>
<dbReference type="PANTHER" id="PTHR43176:SF3">
    <property type="entry name" value="3-HYDROXYISOBUTYRYL-COA HYDROLASE, MITOCHONDRIAL"/>
    <property type="match status" value="1"/>
</dbReference>
<comment type="caution">
    <text evidence="5">The sequence shown here is derived from an EMBL/GenBank/DDBJ whole genome shotgun (WGS) entry which is preliminary data.</text>
</comment>
<dbReference type="OrthoDB" id="9790967at2"/>
<dbReference type="GO" id="GO:0016853">
    <property type="term" value="F:isomerase activity"/>
    <property type="evidence" value="ECO:0007669"/>
    <property type="project" value="UniProtKB-KW"/>
</dbReference>
<dbReference type="CDD" id="cd06558">
    <property type="entry name" value="crotonase-like"/>
    <property type="match status" value="1"/>
</dbReference>
<dbReference type="SUPFAM" id="SSF52096">
    <property type="entry name" value="ClpP/crotonase"/>
    <property type="match status" value="1"/>
</dbReference>
<comment type="catalytic activity">
    <reaction evidence="1">
        <text>3-hydroxy-2-methylpropanoyl-CoA + H2O = 3-hydroxy-2-methylpropanoate + CoA + H(+)</text>
        <dbReference type="Rhea" id="RHEA:20888"/>
        <dbReference type="ChEBI" id="CHEBI:11805"/>
        <dbReference type="ChEBI" id="CHEBI:15377"/>
        <dbReference type="ChEBI" id="CHEBI:15378"/>
        <dbReference type="ChEBI" id="CHEBI:57287"/>
        <dbReference type="ChEBI" id="CHEBI:57340"/>
        <dbReference type="EC" id="3.1.2.4"/>
    </reaction>
</comment>
<sequence length="356" mass="39188">MTTKPEILFDIQHGLGLITLNRPKALNALTLPMIREMERVLPAWEDDPAVKAVVLRGAGERAFCAGGDVAGLYREMRDEPDGTLRRDFFREEYIVNRRIYRYRKPWISLIDGIDMGGGVGLSVHGSHSIATEKFLFAMPETAIGLFPDVGGGYFLCRLRGALGAFLALTGHRLKVADALWAGIVQAHVPSARLAELVAALGAADLSGENARRKVDAVVATFAADPGTPTLPAIIGDIDRCFSATTLQEVITKLRAHNSDWAHKQIDVLSKMSPTAMKITLEQLRRCANHSFEDSMTIEYRMAQACMRPGEDFYEGVRAVLIDKDQSPKWNPPTIEGVTAQMVEAHFEPVANDLVFD</sequence>
<dbReference type="NCBIfam" id="NF004127">
    <property type="entry name" value="PRK05617.1"/>
    <property type="match status" value="1"/>
</dbReference>
<dbReference type="AlphaFoldDB" id="A0A5C8PER7"/>
<evidence type="ECO:0000313" key="6">
    <source>
        <dbReference type="Proteomes" id="UP000321638"/>
    </source>
</evidence>
<dbReference type="InterPro" id="IPR045004">
    <property type="entry name" value="ECH_dom"/>
</dbReference>
<dbReference type="RefSeq" id="WP_147850556.1">
    <property type="nucleotide sequence ID" value="NZ_VDUZ01000041.1"/>
</dbReference>
<proteinExistence type="predicted"/>
<dbReference type="Pfam" id="PF16113">
    <property type="entry name" value="ECH_2"/>
    <property type="match status" value="1"/>
</dbReference>
<keyword evidence="3" id="KW-0378">Hydrolase</keyword>
<name>A0A5C8PER7_9HYPH</name>
<evidence type="ECO:0000256" key="2">
    <source>
        <dbReference type="ARBA" id="ARBA00011915"/>
    </source>
</evidence>
<dbReference type="GO" id="GO:0006574">
    <property type="term" value="P:L-valine catabolic process"/>
    <property type="evidence" value="ECO:0007669"/>
    <property type="project" value="TreeGrafter"/>
</dbReference>
<dbReference type="Gene3D" id="3.90.226.10">
    <property type="entry name" value="2-enoyl-CoA Hydratase, Chain A, domain 1"/>
    <property type="match status" value="1"/>
</dbReference>
<protein>
    <recommendedName>
        <fullName evidence="2">3-hydroxyisobutyryl-CoA hydrolase</fullName>
        <ecNumber evidence="2">3.1.2.4</ecNumber>
    </recommendedName>
</protein>
<evidence type="ECO:0000256" key="1">
    <source>
        <dbReference type="ARBA" id="ARBA00001709"/>
    </source>
</evidence>